<accession>A0ABW0GGZ1</accession>
<dbReference type="SUPFAM" id="SSF54637">
    <property type="entry name" value="Thioesterase/thiol ester dehydrase-isomerase"/>
    <property type="match status" value="1"/>
</dbReference>
<evidence type="ECO:0000259" key="2">
    <source>
        <dbReference type="Pfam" id="PF13452"/>
    </source>
</evidence>
<dbReference type="EMBL" id="JBHSLD010000001">
    <property type="protein sequence ID" value="MFC5379195.1"/>
    <property type="molecule type" value="Genomic_DNA"/>
</dbReference>
<gene>
    <name evidence="3" type="ORF">ACFPJ6_00160</name>
</gene>
<comment type="similarity">
    <text evidence="1">Belongs to the UPF0336 family.</text>
</comment>
<evidence type="ECO:0000256" key="1">
    <source>
        <dbReference type="HAMAP-Rule" id="MF_00799"/>
    </source>
</evidence>
<dbReference type="RefSeq" id="WP_340266803.1">
    <property type="nucleotide sequence ID" value="NZ_JBBEOG010000001.1"/>
</dbReference>
<dbReference type="InterPro" id="IPR039569">
    <property type="entry name" value="FAS1-like_DH_region"/>
</dbReference>
<dbReference type="Pfam" id="PF13452">
    <property type="entry name" value="FAS1_DH_region"/>
    <property type="match status" value="1"/>
</dbReference>
<protein>
    <recommendedName>
        <fullName evidence="1">UPF0336 protein ACFPJ6_00160</fullName>
    </recommendedName>
</protein>
<dbReference type="InterPro" id="IPR029069">
    <property type="entry name" value="HotDog_dom_sf"/>
</dbReference>
<dbReference type="HAMAP" id="MF_00799">
    <property type="entry name" value="UPF0336"/>
    <property type="match status" value="1"/>
</dbReference>
<evidence type="ECO:0000313" key="3">
    <source>
        <dbReference type="EMBL" id="MFC5379195.1"/>
    </source>
</evidence>
<dbReference type="Gene3D" id="3.10.129.10">
    <property type="entry name" value="Hotdog Thioesterase"/>
    <property type="match status" value="1"/>
</dbReference>
<dbReference type="Proteomes" id="UP001596122">
    <property type="component" value="Unassembled WGS sequence"/>
</dbReference>
<proteinExistence type="inferred from homology"/>
<dbReference type="PIRSF" id="PIRSF018072">
    <property type="entry name" value="UCP018072"/>
    <property type="match status" value="1"/>
</dbReference>
<comment type="caution">
    <text evidence="3">The sequence shown here is derived from an EMBL/GenBank/DDBJ whole genome shotgun (WGS) entry which is preliminary data.</text>
</comment>
<name>A0ABW0GGZ1_9MICO</name>
<dbReference type="CDD" id="cd03441">
    <property type="entry name" value="R_hydratase_like"/>
    <property type="match status" value="1"/>
</dbReference>
<reference evidence="4" key="1">
    <citation type="journal article" date="2019" name="Int. J. Syst. Evol. Microbiol.">
        <title>The Global Catalogue of Microorganisms (GCM) 10K type strain sequencing project: providing services to taxonomists for standard genome sequencing and annotation.</title>
        <authorList>
            <consortium name="The Broad Institute Genomics Platform"/>
            <consortium name="The Broad Institute Genome Sequencing Center for Infectious Disease"/>
            <person name="Wu L."/>
            <person name="Ma J."/>
        </authorList>
    </citation>
    <scope>NUCLEOTIDE SEQUENCE [LARGE SCALE GENOMIC DNA]</scope>
    <source>
        <strain evidence="4">CCUG 43114</strain>
    </source>
</reference>
<dbReference type="InterPro" id="IPR016709">
    <property type="entry name" value="HadA-like"/>
</dbReference>
<organism evidence="3 4">
    <name type="scientific">Aquipuribacter nitratireducens</name>
    <dbReference type="NCBI Taxonomy" id="650104"/>
    <lineage>
        <taxon>Bacteria</taxon>
        <taxon>Bacillati</taxon>
        <taxon>Actinomycetota</taxon>
        <taxon>Actinomycetes</taxon>
        <taxon>Micrococcales</taxon>
        <taxon>Intrasporangiaceae</taxon>
        <taxon>Aquipuribacter</taxon>
    </lineage>
</organism>
<sequence length="149" mass="15845">MSLDPGLVGREYRSDEPFVVGREAVREFARAVRAVHPWHHDTAAARDAGHPDVVAPPTFAVVVAQGATQRLVDDPEVGIEYSRVVHGEQGFVAHSPIVAGDELVTTTTLAGLRQAAGVDMLTLRTEVTTSAGEPRSTVTAMLVHRGADS</sequence>
<keyword evidence="4" id="KW-1185">Reference proteome</keyword>
<feature type="domain" description="FAS1-like dehydratase" evidence="2">
    <location>
        <begin position="7"/>
        <end position="134"/>
    </location>
</feature>
<evidence type="ECO:0000313" key="4">
    <source>
        <dbReference type="Proteomes" id="UP001596122"/>
    </source>
</evidence>